<dbReference type="PANTHER" id="PTHR43019">
    <property type="entry name" value="SERINE ENDOPROTEASE DEGS"/>
    <property type="match status" value="1"/>
</dbReference>
<sequence length="335" mass="35419">MRSIPLTLGLVLSLAMPALAQRLVPNNVQDVHTFVSENICPYPRNQIDLRSVRALTGREDLTLTDIQLICGRATGRRVAVVQTAGGRAPLPNFELIERARRATVSVILSLYDGLGQPQPSPGNIPTNPTFVSEYLRLYDLRQATGFHVGNGLIITNLTSLGGVPTAVADNGTIVFLEGANANNMRLRVELGDGSVRQARLVYFDPTTDTALLAVKGDTRNLAALPVATGLPSIGQRVLTMSYPIGALPVTATEGMVMGIRPYGRMNLLQINAATSSGSQGAPVLDDRGAVVGVVAVKNPTLFQLAGSILGSENVGFAVPIGTVLQRLNLATRGGH</sequence>
<keyword evidence="1" id="KW-0732">Signal</keyword>
<accession>A0A1J0AFD6</accession>
<dbReference type="GO" id="GO:0008233">
    <property type="term" value="F:peptidase activity"/>
    <property type="evidence" value="ECO:0007669"/>
    <property type="project" value="UniProtKB-KW"/>
</dbReference>
<evidence type="ECO:0000313" key="3">
    <source>
        <dbReference type="Proteomes" id="UP000180235"/>
    </source>
</evidence>
<organism evidence="2 3">
    <name type="scientific">Gloeomargarita lithophora Alchichica-D10</name>
    <dbReference type="NCBI Taxonomy" id="1188229"/>
    <lineage>
        <taxon>Bacteria</taxon>
        <taxon>Bacillati</taxon>
        <taxon>Cyanobacteriota</taxon>
        <taxon>Cyanophyceae</taxon>
        <taxon>Gloeomargaritales</taxon>
        <taxon>Gloeomargaritaceae</taxon>
        <taxon>Gloeomargarita</taxon>
    </lineage>
</organism>
<name>A0A1J0AFD6_9CYAN</name>
<dbReference type="PANTHER" id="PTHR43019:SF23">
    <property type="entry name" value="PROTEASE DO-LIKE 5, CHLOROPLASTIC"/>
    <property type="match status" value="1"/>
</dbReference>
<feature type="signal peptide" evidence="1">
    <location>
        <begin position="1"/>
        <end position="20"/>
    </location>
</feature>
<dbReference type="AlphaFoldDB" id="A0A1J0AFD6"/>
<proteinExistence type="predicted"/>
<dbReference type="RefSeq" id="WP_071455034.1">
    <property type="nucleotide sequence ID" value="NZ_CP017675.1"/>
</dbReference>
<reference evidence="2 3" key="1">
    <citation type="submission" date="2016-10" db="EMBL/GenBank/DDBJ databases">
        <title>Description of Gloeomargarita lithophora gen. nov., sp. nov., a thylakoid-bearing basal-branching cyanobacterium with intracellular carbonates, and proposal for Gloeomargaritales ord. nov.</title>
        <authorList>
            <person name="Moreira D."/>
            <person name="Tavera R."/>
            <person name="Benzerara K."/>
            <person name="Skouri-Panet F."/>
            <person name="Couradeau E."/>
            <person name="Gerard E."/>
            <person name="Loussert C."/>
            <person name="Novelo E."/>
            <person name="Zivanovic Y."/>
            <person name="Lopez-Garcia P."/>
        </authorList>
    </citation>
    <scope>NUCLEOTIDE SEQUENCE [LARGE SCALE GENOMIC DNA]</scope>
    <source>
        <strain evidence="2 3">D10</strain>
    </source>
</reference>
<protein>
    <submittedName>
        <fullName evidence="2">Serine protease</fullName>
    </submittedName>
</protein>
<dbReference type="SUPFAM" id="SSF50494">
    <property type="entry name" value="Trypsin-like serine proteases"/>
    <property type="match status" value="1"/>
</dbReference>
<dbReference type="InterPro" id="IPR043504">
    <property type="entry name" value="Peptidase_S1_PA_chymotrypsin"/>
</dbReference>
<dbReference type="STRING" id="1188229.GlitD10_2287"/>
<keyword evidence="2" id="KW-0645">Protease</keyword>
<keyword evidence="3" id="KW-1185">Reference proteome</keyword>
<dbReference type="Pfam" id="PF13365">
    <property type="entry name" value="Trypsin_2"/>
    <property type="match status" value="1"/>
</dbReference>
<dbReference type="KEGG" id="glt:GlitD10_2287"/>
<evidence type="ECO:0000313" key="2">
    <source>
        <dbReference type="EMBL" id="APB34619.1"/>
    </source>
</evidence>
<dbReference type="EMBL" id="CP017675">
    <property type="protein sequence ID" value="APB34619.1"/>
    <property type="molecule type" value="Genomic_DNA"/>
</dbReference>
<dbReference type="OrthoDB" id="9758917at2"/>
<dbReference type="GO" id="GO:0006508">
    <property type="term" value="P:proteolysis"/>
    <property type="evidence" value="ECO:0007669"/>
    <property type="project" value="UniProtKB-KW"/>
</dbReference>
<evidence type="ECO:0000256" key="1">
    <source>
        <dbReference type="SAM" id="SignalP"/>
    </source>
</evidence>
<gene>
    <name evidence="2" type="ORF">GlitD10_2287</name>
</gene>
<feature type="chain" id="PRO_5009608737" evidence="1">
    <location>
        <begin position="21"/>
        <end position="335"/>
    </location>
</feature>
<keyword evidence="2" id="KW-0378">Hydrolase</keyword>
<dbReference type="InterPro" id="IPR009003">
    <property type="entry name" value="Peptidase_S1_PA"/>
</dbReference>
<dbReference type="Gene3D" id="2.40.10.10">
    <property type="entry name" value="Trypsin-like serine proteases"/>
    <property type="match status" value="2"/>
</dbReference>
<dbReference type="Proteomes" id="UP000180235">
    <property type="component" value="Chromosome"/>
</dbReference>